<keyword evidence="5 9" id="KW-1133">Transmembrane helix</keyword>
<dbReference type="PANTHER" id="PTHR46187:SF3">
    <property type="entry name" value="ALKALINE CERAMIDASE 3"/>
    <property type="match status" value="1"/>
</dbReference>
<reference evidence="10 11" key="1">
    <citation type="journal article" date="2014" name="Genome Biol. Evol.">
        <title>The secreted proteins of Achlya hypogyna and Thraustotheca clavata identify the ancestral oomycete secretome and reveal gene acquisitions by horizontal gene transfer.</title>
        <authorList>
            <person name="Misner I."/>
            <person name="Blouin N."/>
            <person name="Leonard G."/>
            <person name="Richards T.A."/>
            <person name="Lane C.E."/>
        </authorList>
    </citation>
    <scope>NUCLEOTIDE SEQUENCE [LARGE SCALE GENOMIC DNA]</scope>
    <source>
        <strain evidence="10 11">ATCC 48635</strain>
    </source>
</reference>
<evidence type="ECO:0000256" key="3">
    <source>
        <dbReference type="ARBA" id="ARBA00022692"/>
    </source>
</evidence>
<keyword evidence="7" id="KW-0106">Calcium</keyword>
<organism evidence="10 11">
    <name type="scientific">Achlya hypogyna</name>
    <name type="common">Oomycete</name>
    <name type="synonym">Protoachlya hypogyna</name>
    <dbReference type="NCBI Taxonomy" id="1202772"/>
    <lineage>
        <taxon>Eukaryota</taxon>
        <taxon>Sar</taxon>
        <taxon>Stramenopiles</taxon>
        <taxon>Oomycota</taxon>
        <taxon>Saprolegniomycetes</taxon>
        <taxon>Saprolegniales</taxon>
        <taxon>Achlyaceae</taxon>
        <taxon>Achlya</taxon>
    </lineage>
</organism>
<evidence type="ECO:0000256" key="2">
    <source>
        <dbReference type="ARBA" id="ARBA00009780"/>
    </source>
</evidence>
<keyword evidence="6 9" id="KW-0472">Membrane</keyword>
<dbReference type="Pfam" id="PF05875">
    <property type="entry name" value="Ceramidase"/>
    <property type="match status" value="1"/>
</dbReference>
<keyword evidence="8" id="KW-0862">Zinc</keyword>
<feature type="binding site" evidence="7">
    <location>
        <position position="20"/>
    </location>
    <ligand>
        <name>Ca(2+)</name>
        <dbReference type="ChEBI" id="CHEBI:29108"/>
    </ligand>
</feature>
<name>A0A1V9YZ01_ACHHY</name>
<feature type="binding site" evidence="7">
    <location>
        <position position="29"/>
    </location>
    <ligand>
        <name>Ca(2+)</name>
        <dbReference type="ChEBI" id="CHEBI:29108"/>
    </ligand>
</feature>
<dbReference type="GO" id="GO:0046872">
    <property type="term" value="F:metal ion binding"/>
    <property type="evidence" value="ECO:0007669"/>
    <property type="project" value="UniProtKB-KW"/>
</dbReference>
<feature type="transmembrane region" description="Helical" evidence="9">
    <location>
        <begin position="65"/>
        <end position="87"/>
    </location>
</feature>
<dbReference type="OrthoDB" id="187171at2759"/>
<dbReference type="GO" id="GO:0046514">
    <property type="term" value="P:ceramide catabolic process"/>
    <property type="evidence" value="ECO:0007669"/>
    <property type="project" value="TreeGrafter"/>
</dbReference>
<dbReference type="GO" id="GO:0046513">
    <property type="term" value="P:ceramide biosynthetic process"/>
    <property type="evidence" value="ECO:0007669"/>
    <property type="project" value="TreeGrafter"/>
</dbReference>
<comment type="similarity">
    <text evidence="2">Belongs to the alkaline ceramidase family.</text>
</comment>
<comment type="subcellular location">
    <subcellularLocation>
        <location evidence="1">Membrane</location>
        <topology evidence="1">Multi-pass membrane protein</topology>
    </subcellularLocation>
</comment>
<dbReference type="GO" id="GO:0005789">
    <property type="term" value="C:endoplasmic reticulum membrane"/>
    <property type="evidence" value="ECO:0007669"/>
    <property type="project" value="TreeGrafter"/>
</dbReference>
<proteinExistence type="inferred from homology"/>
<accession>A0A1V9YZ01</accession>
<dbReference type="EMBL" id="JNBR01000559">
    <property type="protein sequence ID" value="OQR91029.1"/>
    <property type="molecule type" value="Genomic_DNA"/>
</dbReference>
<gene>
    <name evidence="10" type="ORF">ACHHYP_05031</name>
</gene>
<protein>
    <submittedName>
        <fullName evidence="10">Alkaline ceramidase 3-like</fullName>
    </submittedName>
</protein>
<dbReference type="Proteomes" id="UP000243579">
    <property type="component" value="Unassembled WGS sequence"/>
</dbReference>
<keyword evidence="11" id="KW-1185">Reference proteome</keyword>
<feature type="binding site" evidence="8">
    <location>
        <position position="81"/>
    </location>
    <ligand>
        <name>Zn(2+)</name>
        <dbReference type="ChEBI" id="CHEBI:29105"/>
        <note>catalytic</note>
    </ligand>
</feature>
<evidence type="ECO:0000256" key="1">
    <source>
        <dbReference type="ARBA" id="ARBA00004141"/>
    </source>
</evidence>
<evidence type="ECO:0000313" key="10">
    <source>
        <dbReference type="EMBL" id="OQR91029.1"/>
    </source>
</evidence>
<feature type="transmembrane region" description="Helical" evidence="9">
    <location>
        <begin position="201"/>
        <end position="220"/>
    </location>
</feature>
<comment type="cofactor">
    <cofactor evidence="8">
        <name>Zn(2+)</name>
        <dbReference type="ChEBI" id="CHEBI:29105"/>
    </cofactor>
</comment>
<dbReference type="AlphaFoldDB" id="A0A1V9YZ01"/>
<keyword evidence="4" id="KW-0378">Hydrolase</keyword>
<keyword evidence="3 9" id="KW-0812">Transmembrane</keyword>
<feature type="transmembrane region" description="Helical" evidence="9">
    <location>
        <begin position="169"/>
        <end position="186"/>
    </location>
</feature>
<keyword evidence="7" id="KW-0479">Metal-binding</keyword>
<comment type="caution">
    <text evidence="10">The sequence shown here is derived from an EMBL/GenBank/DDBJ whole genome shotgun (WGS) entry which is preliminary data.</text>
</comment>
<feature type="binding site" evidence="8">
    <location>
        <position position="200"/>
    </location>
    <ligand>
        <name>Zn(2+)</name>
        <dbReference type="ChEBI" id="CHEBI:29105"/>
        <note>catalytic</note>
    </ligand>
</feature>
<dbReference type="PANTHER" id="PTHR46187">
    <property type="entry name" value="ALKALINE CERAMIDASE 3"/>
    <property type="match status" value="1"/>
</dbReference>
<feature type="binding site" evidence="7">
    <location>
        <position position="18"/>
    </location>
    <ligand>
        <name>Ca(2+)</name>
        <dbReference type="ChEBI" id="CHEBI:29108"/>
    </ligand>
</feature>
<dbReference type="GO" id="GO:0016811">
    <property type="term" value="F:hydrolase activity, acting on carbon-nitrogen (but not peptide) bonds, in linear amides"/>
    <property type="evidence" value="ECO:0007669"/>
    <property type="project" value="InterPro"/>
</dbReference>
<feature type="binding site" evidence="7">
    <location>
        <position position="15"/>
    </location>
    <ligand>
        <name>Ca(2+)</name>
        <dbReference type="ChEBI" id="CHEBI:29108"/>
    </ligand>
</feature>
<dbReference type="STRING" id="1202772.A0A1V9YZ01"/>
<sequence>MTQHGYWGPPTSSVDWCEDNYVWSYYIAEWWNSWSNIPPLVLAVYAMYKSRQALTDTTQPMSIRLAYLVPLVVFAGSFAFHSTLTYFGQMLDELPMMYGTLYFHYISLRHNPVMKWVLIVFAIGLTVMMAFVQHTPLPFQIAYGTLVAVLLARSLLFNHNHAAVGETRLLQLGAVLYAVAFCLWLLDQHFCATVKPLQLHAFWHLLSGAGTFVWIQFACAHELSRGKKALRVQKIASILPYTTAHGAL</sequence>
<evidence type="ECO:0000256" key="6">
    <source>
        <dbReference type="ARBA" id="ARBA00023136"/>
    </source>
</evidence>
<evidence type="ECO:0000256" key="5">
    <source>
        <dbReference type="ARBA" id="ARBA00022989"/>
    </source>
</evidence>
<feature type="transmembrane region" description="Helical" evidence="9">
    <location>
        <begin position="137"/>
        <end position="157"/>
    </location>
</feature>
<evidence type="ECO:0000256" key="9">
    <source>
        <dbReference type="SAM" id="Phobius"/>
    </source>
</evidence>
<feature type="binding site" evidence="8">
    <location>
        <position position="204"/>
    </location>
    <ligand>
        <name>Zn(2+)</name>
        <dbReference type="ChEBI" id="CHEBI:29105"/>
        <note>catalytic</note>
    </ligand>
</feature>
<evidence type="ECO:0000313" key="11">
    <source>
        <dbReference type="Proteomes" id="UP000243579"/>
    </source>
</evidence>
<evidence type="ECO:0000256" key="4">
    <source>
        <dbReference type="ARBA" id="ARBA00022801"/>
    </source>
</evidence>
<evidence type="ECO:0000256" key="8">
    <source>
        <dbReference type="PIRSR" id="PIRSR608901-2"/>
    </source>
</evidence>
<feature type="binding site" evidence="7">
    <location>
        <position position="16"/>
    </location>
    <ligand>
        <name>Ca(2+)</name>
        <dbReference type="ChEBI" id="CHEBI:29108"/>
    </ligand>
</feature>
<evidence type="ECO:0000256" key="7">
    <source>
        <dbReference type="PIRSR" id="PIRSR608901-1"/>
    </source>
</evidence>
<dbReference type="InterPro" id="IPR008901">
    <property type="entry name" value="ACER"/>
</dbReference>
<feature type="transmembrane region" description="Helical" evidence="9">
    <location>
        <begin position="113"/>
        <end position="131"/>
    </location>
</feature>